<dbReference type="InterPro" id="IPR011333">
    <property type="entry name" value="SKP1/BTB/POZ_sf"/>
</dbReference>
<feature type="region of interest" description="Disordered" evidence="5">
    <location>
        <begin position="12"/>
        <end position="32"/>
    </location>
</feature>
<comment type="pathway">
    <text evidence="3">Protein modification; protein ubiquitination.</text>
</comment>
<dbReference type="PROSITE" id="PS50097">
    <property type="entry name" value="BTB"/>
    <property type="match status" value="1"/>
</dbReference>
<evidence type="ECO:0000259" key="6">
    <source>
        <dbReference type="PROSITE" id="PS50097"/>
    </source>
</evidence>
<dbReference type="SUPFAM" id="SSF54695">
    <property type="entry name" value="POZ domain"/>
    <property type="match status" value="1"/>
</dbReference>
<dbReference type="Pfam" id="PF00651">
    <property type="entry name" value="BTB"/>
    <property type="match status" value="1"/>
</dbReference>
<dbReference type="InterPro" id="IPR045005">
    <property type="entry name" value="BPM1-6"/>
</dbReference>
<evidence type="ECO:0000256" key="1">
    <source>
        <dbReference type="ARBA" id="ARBA00002668"/>
    </source>
</evidence>
<comment type="subcellular location">
    <subcellularLocation>
        <location evidence="2">Endomembrane system</location>
        <topology evidence="2">Peripheral membrane protein</topology>
    </subcellularLocation>
</comment>
<dbReference type="SMART" id="SM00225">
    <property type="entry name" value="BTB"/>
    <property type="match status" value="1"/>
</dbReference>
<protein>
    <recommendedName>
        <fullName evidence="10">BTB/POZ and MATH domain-containing protein 3</fullName>
    </recommendedName>
</protein>
<evidence type="ECO:0000256" key="2">
    <source>
        <dbReference type="ARBA" id="ARBA00004184"/>
    </source>
</evidence>
<dbReference type="Proteomes" id="UP001497480">
    <property type="component" value="Unassembled WGS sequence"/>
</dbReference>
<keyword evidence="9" id="KW-1185">Reference proteome</keyword>
<dbReference type="PANTHER" id="PTHR26379">
    <property type="entry name" value="BTB/POZ AND MATH DOMAIN-CONTAINING PROTEIN 1"/>
    <property type="match status" value="1"/>
</dbReference>
<dbReference type="CDD" id="cd00121">
    <property type="entry name" value="MATH"/>
    <property type="match status" value="1"/>
</dbReference>
<dbReference type="EMBL" id="CAXHTB010000026">
    <property type="protein sequence ID" value="CAL0334855.1"/>
    <property type="molecule type" value="Genomic_DNA"/>
</dbReference>
<dbReference type="InterPro" id="IPR002083">
    <property type="entry name" value="MATH/TRAF_dom"/>
</dbReference>
<evidence type="ECO:0000256" key="5">
    <source>
        <dbReference type="SAM" id="MobiDB-lite"/>
    </source>
</evidence>
<organism evidence="8 9">
    <name type="scientific">Lupinus luteus</name>
    <name type="common">European yellow lupine</name>
    <dbReference type="NCBI Taxonomy" id="3873"/>
    <lineage>
        <taxon>Eukaryota</taxon>
        <taxon>Viridiplantae</taxon>
        <taxon>Streptophyta</taxon>
        <taxon>Embryophyta</taxon>
        <taxon>Tracheophyta</taxon>
        <taxon>Spermatophyta</taxon>
        <taxon>Magnoliopsida</taxon>
        <taxon>eudicotyledons</taxon>
        <taxon>Gunneridae</taxon>
        <taxon>Pentapetalae</taxon>
        <taxon>rosids</taxon>
        <taxon>fabids</taxon>
        <taxon>Fabales</taxon>
        <taxon>Fabaceae</taxon>
        <taxon>Papilionoideae</taxon>
        <taxon>50 kb inversion clade</taxon>
        <taxon>genistoids sensu lato</taxon>
        <taxon>core genistoids</taxon>
        <taxon>Genisteae</taxon>
        <taxon>Lupinus</taxon>
    </lineage>
</organism>
<dbReference type="PANTHER" id="PTHR26379:SF293">
    <property type="entry name" value="BTB_POZ AND MATH DOMAIN-CONTAINING PROTEIN 3"/>
    <property type="match status" value="1"/>
</dbReference>
<dbReference type="Gene3D" id="1.25.40.420">
    <property type="match status" value="1"/>
</dbReference>
<dbReference type="InterPro" id="IPR056423">
    <property type="entry name" value="BACK_BPM_SPOP"/>
</dbReference>
<accession>A0AAV1YPI5</accession>
<comment type="caution">
    <text evidence="8">The sequence shown here is derived from an EMBL/GenBank/DDBJ whole genome shotgun (WGS) entry which is preliminary data.</text>
</comment>
<evidence type="ECO:0000313" key="8">
    <source>
        <dbReference type="EMBL" id="CAL0334855.1"/>
    </source>
</evidence>
<dbReference type="AlphaFoldDB" id="A0AAV1YPI5"/>
<evidence type="ECO:0000313" key="9">
    <source>
        <dbReference type="Proteomes" id="UP001497480"/>
    </source>
</evidence>
<evidence type="ECO:0008006" key="10">
    <source>
        <dbReference type="Google" id="ProtNLM"/>
    </source>
</evidence>
<dbReference type="SMART" id="SM00061">
    <property type="entry name" value="MATH"/>
    <property type="match status" value="1"/>
</dbReference>
<feature type="domain" description="BTB" evidence="6">
    <location>
        <begin position="205"/>
        <end position="268"/>
    </location>
</feature>
<dbReference type="FunFam" id="3.30.710.10:FF:000136">
    <property type="entry name" value="BTB-POZ and math domain 1"/>
    <property type="match status" value="1"/>
</dbReference>
<dbReference type="SUPFAM" id="SSF49599">
    <property type="entry name" value="TRAF domain-like"/>
    <property type="match status" value="1"/>
</dbReference>
<evidence type="ECO:0000259" key="7">
    <source>
        <dbReference type="PROSITE" id="PS50144"/>
    </source>
</evidence>
<dbReference type="GO" id="GO:0012505">
    <property type="term" value="C:endomembrane system"/>
    <property type="evidence" value="ECO:0007669"/>
    <property type="project" value="UniProtKB-SubCell"/>
</dbReference>
<evidence type="ECO:0000256" key="4">
    <source>
        <dbReference type="ARBA" id="ARBA00010846"/>
    </source>
</evidence>
<name>A0AAV1YPI5_LUPLU</name>
<comment type="function">
    <text evidence="1">May act as a substrate-specific adapter of an E3 ubiquitin-protein ligase complex (CUL3-RBX1-BTB) which mediates the ubiquitination and subsequent proteasomal degradation of target proteins.</text>
</comment>
<dbReference type="InterPro" id="IPR034090">
    <property type="entry name" value="BPM_C"/>
</dbReference>
<sequence length="420" mass="46998">MKPTHLEEMMSDFKPFSDSSQPGGSSSSRSISETINGSHEFTINGYSLAKGMGAGKYIMSDTFSVGGYDWAIYFYPDGKNPEDNSMYVSVFIALASEGTDVRALFKLILVDQTPKGNHKVHSHFDRPLESGPYTLKYRGSMWGYKRFFRRSLLETSDYLKNDCLIMDCTVGVVKTRFEGSKQGIVVPQSNMGRDFKDLFESEVGCDIVFKVKSESFKAHKLILAARSPVFRAQFFGLVGDPNIDEVVVEDIEPFIFKAMLLFIYSDKLPDIYEVMGSTQICPYTVMVQHLLAAADLYNLDRLKVLCESKLCDEINVDTVATTLALAEQHHCPQLKAMCLKFIANPTNLGAVMQSEAFMHLKESCPSMLLELLETFTLVDDDINQPLSRKRSVSSIYGQDLADGAVAESANPNGRRVRRRT</sequence>
<dbReference type="Pfam" id="PF22486">
    <property type="entry name" value="MATH_2"/>
    <property type="match status" value="1"/>
</dbReference>
<dbReference type="CDD" id="cd18280">
    <property type="entry name" value="BTB_POZ_BPM_plant"/>
    <property type="match status" value="1"/>
</dbReference>
<comment type="similarity">
    <text evidence="4">Belongs to the Tdpoz family.</text>
</comment>
<dbReference type="PROSITE" id="PS50144">
    <property type="entry name" value="MATH"/>
    <property type="match status" value="1"/>
</dbReference>
<feature type="compositionally biased region" description="Low complexity" evidence="5">
    <location>
        <begin position="17"/>
        <end position="32"/>
    </location>
</feature>
<gene>
    <name evidence="8" type="ORF">LLUT_LOCUS35915</name>
</gene>
<dbReference type="Gene3D" id="2.60.210.10">
    <property type="entry name" value="Apoptosis, Tumor Necrosis Factor Receptor Associated Protein 2, Chain A"/>
    <property type="match status" value="1"/>
</dbReference>
<feature type="domain" description="MATH" evidence="7">
    <location>
        <begin position="36"/>
        <end position="170"/>
    </location>
</feature>
<evidence type="ECO:0000256" key="3">
    <source>
        <dbReference type="ARBA" id="ARBA00004906"/>
    </source>
</evidence>
<dbReference type="CDD" id="cd14736">
    <property type="entry name" value="BACK_AtBPM-like"/>
    <property type="match status" value="1"/>
</dbReference>
<proteinExistence type="inferred from homology"/>
<dbReference type="Pfam" id="PF24570">
    <property type="entry name" value="BACK_BPM_SPOP"/>
    <property type="match status" value="1"/>
</dbReference>
<reference evidence="8 9" key="1">
    <citation type="submission" date="2024-03" db="EMBL/GenBank/DDBJ databases">
        <authorList>
            <person name="Martinez-Hernandez J."/>
        </authorList>
    </citation>
    <scope>NUCLEOTIDE SEQUENCE [LARGE SCALE GENOMIC DNA]</scope>
</reference>
<dbReference type="InterPro" id="IPR000210">
    <property type="entry name" value="BTB/POZ_dom"/>
</dbReference>
<dbReference type="GO" id="GO:0071472">
    <property type="term" value="P:cellular response to salt stress"/>
    <property type="evidence" value="ECO:0007669"/>
    <property type="project" value="UniProtKB-ARBA"/>
</dbReference>
<dbReference type="GO" id="GO:0016567">
    <property type="term" value="P:protein ubiquitination"/>
    <property type="evidence" value="ECO:0007669"/>
    <property type="project" value="InterPro"/>
</dbReference>
<dbReference type="Gene3D" id="3.30.710.10">
    <property type="entry name" value="Potassium Channel Kv1.1, Chain A"/>
    <property type="match status" value="1"/>
</dbReference>
<dbReference type="InterPro" id="IPR008974">
    <property type="entry name" value="TRAF-like"/>
</dbReference>